<dbReference type="STRING" id="318479.A0A0N4U156"/>
<dbReference type="GO" id="GO:0006071">
    <property type="term" value="P:glycerol metabolic process"/>
    <property type="evidence" value="ECO:0007669"/>
    <property type="project" value="UniProtKB-KW"/>
</dbReference>
<sequence>MIYDWRSPHSGGYKWNPLRDQSIYKHFVNYFPVKLHKTAELPAGKNYLIVSHPHGIIAMSTVINFCTNATGIQEKLPLMNIKVCTLMGQFLVPLRRELILLHGMISCSKNSLKHLLNIENQINNIVVLVVGGAEEALDAYPGSHILTLKNRKGFIKTALETGAHLVPCYSFGETDLYQQAYNPPGSTIRNIQTRLKKLFGFSPPLFYGRGIFNCNFGFLPYRKAINTVIGAPIPIDKKKNPSKEKVDELHKLYINKLINLFEDHKTKFGVPKETKLIIK</sequence>
<dbReference type="WBParaSite" id="DME_0000031801-mRNA-1">
    <property type="protein sequence ID" value="DME_0000031801-mRNA-1"/>
    <property type="gene ID" value="DME_0000031801"/>
</dbReference>
<protein>
    <recommendedName>
        <fullName evidence="5">diacylglycerol O-acyltransferase</fullName>
        <ecNumber evidence="5">2.3.1.20</ecNumber>
    </recommendedName>
</protein>
<evidence type="ECO:0000256" key="6">
    <source>
        <dbReference type="ARBA" id="ARBA00022516"/>
    </source>
</evidence>
<evidence type="ECO:0000256" key="12">
    <source>
        <dbReference type="ARBA" id="ARBA00023098"/>
    </source>
</evidence>
<dbReference type="PANTHER" id="PTHR12317">
    <property type="entry name" value="DIACYLGLYCEROL O-ACYLTRANSFERASE"/>
    <property type="match status" value="1"/>
</dbReference>
<dbReference type="Proteomes" id="UP000274756">
    <property type="component" value="Unassembled WGS sequence"/>
</dbReference>
<keyword evidence="12" id="KW-0443">Lipid metabolism</keyword>
<organism evidence="16 18">
    <name type="scientific">Dracunculus medinensis</name>
    <name type="common">Guinea worm</name>
    <dbReference type="NCBI Taxonomy" id="318479"/>
    <lineage>
        <taxon>Eukaryota</taxon>
        <taxon>Metazoa</taxon>
        <taxon>Ecdysozoa</taxon>
        <taxon>Nematoda</taxon>
        <taxon>Chromadorea</taxon>
        <taxon>Rhabditida</taxon>
        <taxon>Spirurina</taxon>
        <taxon>Dracunculoidea</taxon>
        <taxon>Dracunculidae</taxon>
        <taxon>Dracunculus</taxon>
    </lineage>
</organism>
<keyword evidence="13" id="KW-0472">Membrane</keyword>
<dbReference type="Pfam" id="PF03982">
    <property type="entry name" value="DAGAT"/>
    <property type="match status" value="1"/>
</dbReference>
<evidence type="ECO:0000256" key="5">
    <source>
        <dbReference type="ARBA" id="ARBA00013244"/>
    </source>
</evidence>
<dbReference type="InterPro" id="IPR007130">
    <property type="entry name" value="DAGAT"/>
</dbReference>
<evidence type="ECO:0000256" key="3">
    <source>
        <dbReference type="ARBA" id="ARBA00005189"/>
    </source>
</evidence>
<evidence type="ECO:0000313" key="18">
    <source>
        <dbReference type="WBParaSite" id="DME_0000031801-mRNA-1"/>
    </source>
</evidence>
<dbReference type="GO" id="GO:0004144">
    <property type="term" value="F:diacylglycerol O-acyltransferase activity"/>
    <property type="evidence" value="ECO:0007669"/>
    <property type="project" value="UniProtKB-EC"/>
</dbReference>
<dbReference type="CDD" id="cd07987">
    <property type="entry name" value="LPLAT_MGAT-like"/>
    <property type="match status" value="1"/>
</dbReference>
<proteinExistence type="inferred from homology"/>
<reference evidence="18" key="1">
    <citation type="submission" date="2017-02" db="UniProtKB">
        <authorList>
            <consortium name="WormBaseParasite"/>
        </authorList>
    </citation>
    <scope>IDENTIFICATION</scope>
</reference>
<evidence type="ECO:0000256" key="14">
    <source>
        <dbReference type="ARBA" id="ARBA00023315"/>
    </source>
</evidence>
<dbReference type="AlphaFoldDB" id="A0A0N4U156"/>
<evidence type="ECO:0000256" key="8">
    <source>
        <dbReference type="ARBA" id="ARBA00022692"/>
    </source>
</evidence>
<dbReference type="GO" id="GO:0005789">
    <property type="term" value="C:endoplasmic reticulum membrane"/>
    <property type="evidence" value="ECO:0007669"/>
    <property type="project" value="UniProtKB-SubCell"/>
</dbReference>
<evidence type="ECO:0000256" key="13">
    <source>
        <dbReference type="ARBA" id="ARBA00023136"/>
    </source>
</evidence>
<evidence type="ECO:0000256" key="1">
    <source>
        <dbReference type="ARBA" id="ARBA00004477"/>
    </source>
</evidence>
<evidence type="ECO:0000313" key="17">
    <source>
        <dbReference type="Proteomes" id="UP000274756"/>
    </source>
</evidence>
<accession>A0A0N4U156</accession>
<dbReference type="PANTHER" id="PTHR12317:SF0">
    <property type="entry name" value="ACYLTRANSFERASE"/>
    <property type="match status" value="1"/>
</dbReference>
<keyword evidence="17" id="KW-1185">Reference proteome</keyword>
<keyword evidence="14" id="KW-0012">Acyltransferase</keyword>
<evidence type="ECO:0000256" key="11">
    <source>
        <dbReference type="ARBA" id="ARBA00022989"/>
    </source>
</evidence>
<keyword evidence="11" id="KW-1133">Transmembrane helix</keyword>
<reference evidence="15 17" key="2">
    <citation type="submission" date="2018-11" db="EMBL/GenBank/DDBJ databases">
        <authorList>
            <consortium name="Pathogen Informatics"/>
        </authorList>
    </citation>
    <scope>NUCLEOTIDE SEQUENCE [LARGE SCALE GENOMIC DNA]</scope>
</reference>
<gene>
    <name evidence="15" type="ORF">DME_LOCUS4678</name>
</gene>
<keyword evidence="6" id="KW-0444">Lipid biosynthesis</keyword>
<dbReference type="OrthoDB" id="264532at2759"/>
<evidence type="ECO:0000256" key="4">
    <source>
        <dbReference type="ARBA" id="ARBA00005420"/>
    </source>
</evidence>
<evidence type="ECO:0000313" key="16">
    <source>
        <dbReference type="Proteomes" id="UP000038040"/>
    </source>
</evidence>
<dbReference type="EMBL" id="UYYG01001150">
    <property type="protein sequence ID" value="VDN54705.1"/>
    <property type="molecule type" value="Genomic_DNA"/>
</dbReference>
<evidence type="ECO:0000256" key="2">
    <source>
        <dbReference type="ARBA" id="ARBA00004771"/>
    </source>
</evidence>
<comment type="pathway">
    <text evidence="2">Glycerolipid metabolism; triacylglycerol biosynthesis.</text>
</comment>
<evidence type="ECO:0000313" key="15">
    <source>
        <dbReference type="EMBL" id="VDN54705.1"/>
    </source>
</evidence>
<keyword evidence="10" id="KW-0256">Endoplasmic reticulum</keyword>
<keyword evidence="9" id="KW-0319">Glycerol metabolism</keyword>
<dbReference type="Proteomes" id="UP000038040">
    <property type="component" value="Unplaced"/>
</dbReference>
<evidence type="ECO:0000256" key="10">
    <source>
        <dbReference type="ARBA" id="ARBA00022824"/>
    </source>
</evidence>
<comment type="similarity">
    <text evidence="4">Belongs to the diacylglycerol acyltransferase family.</text>
</comment>
<keyword evidence="8" id="KW-0812">Transmembrane</keyword>
<evidence type="ECO:0000256" key="7">
    <source>
        <dbReference type="ARBA" id="ARBA00022679"/>
    </source>
</evidence>
<comment type="subcellular location">
    <subcellularLocation>
        <location evidence="1">Endoplasmic reticulum membrane</location>
        <topology evidence="1">Multi-pass membrane protein</topology>
    </subcellularLocation>
</comment>
<name>A0A0N4U156_DRAME</name>
<dbReference type="GO" id="GO:0019432">
    <property type="term" value="P:triglyceride biosynthetic process"/>
    <property type="evidence" value="ECO:0007669"/>
    <property type="project" value="TreeGrafter"/>
</dbReference>
<dbReference type="EC" id="2.3.1.20" evidence="5"/>
<evidence type="ECO:0000256" key="9">
    <source>
        <dbReference type="ARBA" id="ARBA00022798"/>
    </source>
</evidence>
<keyword evidence="7" id="KW-0808">Transferase</keyword>
<comment type="pathway">
    <text evidence="3">Lipid metabolism.</text>
</comment>